<proteinExistence type="predicted"/>
<dbReference type="AlphaFoldDB" id="A0A653CPT6"/>
<protein>
    <submittedName>
        <fullName evidence="1">Uncharacterized protein</fullName>
    </submittedName>
</protein>
<accession>A0A653CPT6</accession>
<dbReference type="EMBL" id="CAACVG010008457">
    <property type="protein sequence ID" value="VEN49915.1"/>
    <property type="molecule type" value="Genomic_DNA"/>
</dbReference>
<name>A0A653CPT6_CALMS</name>
<sequence>MIYTRREIWWALQRRSLSIDPQVLGRSTGKVGYLVGVRQLEPSRKLSPLLVNINYCIPLPTRGGKTNNKRLKGSRNS</sequence>
<dbReference type="OrthoDB" id="1881at2759"/>
<evidence type="ECO:0000313" key="2">
    <source>
        <dbReference type="Proteomes" id="UP000410492"/>
    </source>
</evidence>
<evidence type="ECO:0000313" key="1">
    <source>
        <dbReference type="EMBL" id="VEN49915.1"/>
    </source>
</evidence>
<reference evidence="1 2" key="1">
    <citation type="submission" date="2019-01" db="EMBL/GenBank/DDBJ databases">
        <authorList>
            <person name="Sayadi A."/>
        </authorList>
    </citation>
    <scope>NUCLEOTIDE SEQUENCE [LARGE SCALE GENOMIC DNA]</scope>
</reference>
<organism evidence="1 2">
    <name type="scientific">Callosobruchus maculatus</name>
    <name type="common">Southern cowpea weevil</name>
    <name type="synonym">Pulse bruchid</name>
    <dbReference type="NCBI Taxonomy" id="64391"/>
    <lineage>
        <taxon>Eukaryota</taxon>
        <taxon>Metazoa</taxon>
        <taxon>Ecdysozoa</taxon>
        <taxon>Arthropoda</taxon>
        <taxon>Hexapoda</taxon>
        <taxon>Insecta</taxon>
        <taxon>Pterygota</taxon>
        <taxon>Neoptera</taxon>
        <taxon>Endopterygota</taxon>
        <taxon>Coleoptera</taxon>
        <taxon>Polyphaga</taxon>
        <taxon>Cucujiformia</taxon>
        <taxon>Chrysomeloidea</taxon>
        <taxon>Chrysomelidae</taxon>
        <taxon>Bruchinae</taxon>
        <taxon>Bruchini</taxon>
        <taxon>Callosobruchus</taxon>
    </lineage>
</organism>
<gene>
    <name evidence="1" type="ORF">CALMAC_LOCUS10853</name>
</gene>
<keyword evidence="2" id="KW-1185">Reference proteome</keyword>
<dbReference type="Proteomes" id="UP000410492">
    <property type="component" value="Unassembled WGS sequence"/>
</dbReference>